<keyword evidence="2" id="KW-1185">Reference proteome</keyword>
<accession>A0A1C3NWU8</accession>
<sequence length="148" mass="15676">MSSEIEARSGASATSRHQIDLAEASLPDGPSDLAWFDFYDAARLDSFAGYAALTTGDHPEAAQRLASAADRLGAQGSKQRSVILADLAGAHGRDGDRVADYLGQAIDALTVDWYATGMDRVRAIRPLLADSKHGRHLDGQIRALSPAS</sequence>
<evidence type="ECO:0000313" key="1">
    <source>
        <dbReference type="EMBL" id="SBW21587.1"/>
    </source>
</evidence>
<dbReference type="EMBL" id="FLUV01000862">
    <property type="protein sequence ID" value="SBW21587.1"/>
    <property type="molecule type" value="Genomic_DNA"/>
</dbReference>
<name>A0A1C3NWU8_9ACTN</name>
<evidence type="ECO:0000313" key="2">
    <source>
        <dbReference type="Proteomes" id="UP000199013"/>
    </source>
</evidence>
<protein>
    <submittedName>
        <fullName evidence="1">Uncharacterized protein</fullName>
    </submittedName>
</protein>
<proteinExistence type="predicted"/>
<gene>
    <name evidence="1" type="ORF">FDG2_2050</name>
</gene>
<dbReference type="Proteomes" id="UP000199013">
    <property type="component" value="Unassembled WGS sequence"/>
</dbReference>
<organism evidence="1 2">
    <name type="scientific">Candidatus Protofrankia californiensis</name>
    <dbReference type="NCBI Taxonomy" id="1839754"/>
    <lineage>
        <taxon>Bacteria</taxon>
        <taxon>Bacillati</taxon>
        <taxon>Actinomycetota</taxon>
        <taxon>Actinomycetes</taxon>
        <taxon>Frankiales</taxon>
        <taxon>Frankiaceae</taxon>
        <taxon>Protofrankia</taxon>
    </lineage>
</organism>
<reference evidence="2" key="1">
    <citation type="submission" date="2016-02" db="EMBL/GenBank/DDBJ databases">
        <authorList>
            <person name="Wibberg D."/>
        </authorList>
    </citation>
    <scope>NUCLEOTIDE SEQUENCE [LARGE SCALE GENOMIC DNA]</scope>
</reference>
<dbReference type="AlphaFoldDB" id="A0A1C3NWU8"/>